<name>A0A1C3H410_9GAMM</name>
<dbReference type="Proteomes" id="UP000190837">
    <property type="component" value="Unassembled WGS sequence"/>
</dbReference>
<gene>
    <name evidence="1" type="ORF">CHUV0807_1142</name>
</gene>
<proteinExistence type="predicted"/>
<protein>
    <submittedName>
        <fullName evidence="1">Uncharacterized protein</fullName>
    </submittedName>
</protein>
<dbReference type="EMBL" id="FKLO01000043">
    <property type="protein sequence ID" value="SAM63645.1"/>
    <property type="molecule type" value="Genomic_DNA"/>
</dbReference>
<accession>A0A1C3H410</accession>
<dbReference type="RefSeq" id="WP_079540365.1">
    <property type="nucleotide sequence ID" value="NZ_FKLO01000043.1"/>
</dbReference>
<organism evidence="1 2">
    <name type="scientific">Cardiobacterium hominis</name>
    <dbReference type="NCBI Taxonomy" id="2718"/>
    <lineage>
        <taxon>Bacteria</taxon>
        <taxon>Pseudomonadati</taxon>
        <taxon>Pseudomonadota</taxon>
        <taxon>Gammaproteobacteria</taxon>
        <taxon>Cardiobacteriales</taxon>
        <taxon>Cardiobacteriaceae</taxon>
        <taxon>Cardiobacterium</taxon>
    </lineage>
</organism>
<evidence type="ECO:0000313" key="2">
    <source>
        <dbReference type="Proteomes" id="UP000190837"/>
    </source>
</evidence>
<evidence type="ECO:0000313" key="1">
    <source>
        <dbReference type="EMBL" id="SAM63645.1"/>
    </source>
</evidence>
<reference evidence="2" key="1">
    <citation type="submission" date="2016-04" db="EMBL/GenBank/DDBJ databases">
        <authorList>
            <person name="Tagini F."/>
        </authorList>
    </citation>
    <scope>NUCLEOTIDE SEQUENCE [LARGE SCALE GENOMIC DNA]</scope>
    <source>
        <strain evidence="2">CHUV0807</strain>
    </source>
</reference>
<dbReference type="AlphaFoldDB" id="A0A1C3H410"/>
<sequence length="127" mass="14718">MTTLNLKTLAAGLDGTFEWWGNQDSITVCRWYGQKLLRQATYWEPEEWSEEVSESVFVKAEGSIVIILNDEGRELDREDFSEYHEEDHAGILADMIDAQIPWRDLQKEADEAYSEWLIARAEGMEEA</sequence>